<dbReference type="AlphaFoldDB" id="A0A1D8G2J0"/>
<accession>A0A1D8G2J0</accession>
<dbReference type="EMBL" id="CP017316">
    <property type="protein sequence ID" value="AOT59660.1"/>
    <property type="molecule type" value="Genomic_DNA"/>
</dbReference>
<dbReference type="InterPro" id="IPR048000">
    <property type="entry name" value="TnsA-like"/>
</dbReference>
<dbReference type="Proteomes" id="UP000095349">
    <property type="component" value="Chromosome"/>
</dbReference>
<dbReference type="STRING" id="285473.A4G23_02503"/>
<sequence length="250" mass="27875">MGMRVEEGATPSRVDGFEVGWRDDQGEHRLPLADAVSVRFEAGRPVRSFPSYRRQRHFPGLYWSSTTGGHVGFESWLERDHAMLLDFTPQVTGLLSQPLWLFWEDERGKRVSHAPDYFARFEDGRGLVVDCRPLDRIDARSAAKFAAAQTACEAVGWGYRVVGEVDQARMANVRWLAGYRHPRHGADEGLVTRLLALFSVPSPVVAQAALLGDPIAVLPVVFHLLWLGRLTADLSRPLSDATLVSRSEAL</sequence>
<protein>
    <recommendedName>
        <fullName evidence="3">TnsA endonuclease N-terminal domain-containing protein</fullName>
    </recommendedName>
</protein>
<reference evidence="1 2" key="1">
    <citation type="submission" date="2016-09" db="EMBL/GenBank/DDBJ databases">
        <title>Streptomyces rubrolavendulae MJM4426 Genome sequencing and assembly.</title>
        <authorList>
            <person name="Kim J.-G."/>
        </authorList>
    </citation>
    <scope>NUCLEOTIDE SEQUENCE [LARGE SCALE GENOMIC DNA]</scope>
    <source>
        <strain evidence="1 2">MJM4426</strain>
    </source>
</reference>
<gene>
    <name evidence="1" type="ORF">A4G23_02503</name>
</gene>
<dbReference type="NCBIfam" id="NF033179">
    <property type="entry name" value="TnsA_like_Actin"/>
    <property type="match status" value="1"/>
</dbReference>
<evidence type="ECO:0000313" key="2">
    <source>
        <dbReference type="Proteomes" id="UP000095349"/>
    </source>
</evidence>
<dbReference type="KEGG" id="srn:A4G23_02503"/>
<evidence type="ECO:0008006" key="3">
    <source>
        <dbReference type="Google" id="ProtNLM"/>
    </source>
</evidence>
<dbReference type="RefSeq" id="WP_237282192.1">
    <property type="nucleotide sequence ID" value="NZ_CP017316.1"/>
</dbReference>
<name>A0A1D8G2J0_9ACTN</name>
<evidence type="ECO:0000313" key="1">
    <source>
        <dbReference type="EMBL" id="AOT59660.1"/>
    </source>
</evidence>
<dbReference type="PATRIC" id="fig|285473.5.peg.2624"/>
<proteinExistence type="predicted"/>
<organism evidence="1 2">
    <name type="scientific">Streptomyces rubrolavendulae</name>
    <dbReference type="NCBI Taxonomy" id="285473"/>
    <lineage>
        <taxon>Bacteria</taxon>
        <taxon>Bacillati</taxon>
        <taxon>Actinomycetota</taxon>
        <taxon>Actinomycetes</taxon>
        <taxon>Kitasatosporales</taxon>
        <taxon>Streptomycetaceae</taxon>
        <taxon>Streptomyces</taxon>
    </lineage>
</organism>
<keyword evidence="2" id="KW-1185">Reference proteome</keyword>